<sequence>MTRSNHSQFIWNLFGSLSTALVSVVLLWIVSRTLPLDEADMFSFAYSFGNLMVIVGLFQVRNFQATDLRHEYSFASYLLLRLLTATAMLLLSLAYVFFGGLSGTKAQVVILVICFRLADVLSDVFQGFYQQHNRLDKAGKYLTVRNGLSLLIFGLMLSFSKGLSLSLAGVSLLSLAYVYCYDWRKSFTISPWAMAELWQKETLLQAKSILLATFPLFLNGFILLYIYNNPKYVLDNLLEAGVIPSGLQTYFNVLFMPAFVMNLVMLFFRPQLTKMADFFTSRDMLGFHRLQYQILLYLGLFSALVLIGSWILGIPALELVYGLSLSPYKRAFLWLMAGGVLGSFATAFDNFLTILRQQRFLLVSYLGSLLMSLIITKPLVQARVLEGAALSYFITMLVWLLLSVLTYSYLNHRMKEVYDVDSLKDKRNN</sequence>
<reference evidence="7 8" key="1">
    <citation type="submission" date="2019-08" db="EMBL/GenBank/DDBJ databases">
        <authorList>
            <person name="Lei W."/>
        </authorList>
    </citation>
    <scope>NUCLEOTIDE SEQUENCE [LARGE SCALE GENOMIC DNA]</scope>
    <source>
        <strain evidence="7 8">CCUG 66496</strain>
    </source>
</reference>
<evidence type="ECO:0000256" key="5">
    <source>
        <dbReference type="ARBA" id="ARBA00023136"/>
    </source>
</evidence>
<proteinExistence type="predicted"/>
<feature type="transmembrane region" description="Helical" evidence="6">
    <location>
        <begin position="110"/>
        <end position="129"/>
    </location>
</feature>
<keyword evidence="8" id="KW-1185">Reference proteome</keyword>
<feature type="transmembrane region" description="Helical" evidence="6">
    <location>
        <begin position="360"/>
        <end position="380"/>
    </location>
</feature>
<keyword evidence="4 6" id="KW-1133">Transmembrane helix</keyword>
<evidence type="ECO:0000313" key="7">
    <source>
        <dbReference type="EMBL" id="TWS98952.1"/>
    </source>
</evidence>
<feature type="transmembrane region" description="Helical" evidence="6">
    <location>
        <begin position="165"/>
        <end position="183"/>
    </location>
</feature>
<dbReference type="PANTHER" id="PTHR30250:SF11">
    <property type="entry name" value="O-ANTIGEN TRANSPORTER-RELATED"/>
    <property type="match status" value="1"/>
</dbReference>
<feature type="transmembrane region" description="Helical" evidence="6">
    <location>
        <begin position="9"/>
        <end position="29"/>
    </location>
</feature>
<evidence type="ECO:0000256" key="4">
    <source>
        <dbReference type="ARBA" id="ARBA00022989"/>
    </source>
</evidence>
<gene>
    <name evidence="7" type="ORF">FRX57_01760</name>
</gene>
<accession>A0A5C5SF67</accession>
<feature type="transmembrane region" description="Helical" evidence="6">
    <location>
        <begin position="204"/>
        <end position="227"/>
    </location>
</feature>
<evidence type="ECO:0000256" key="6">
    <source>
        <dbReference type="SAM" id="Phobius"/>
    </source>
</evidence>
<feature type="transmembrane region" description="Helical" evidence="6">
    <location>
        <begin position="78"/>
        <end position="98"/>
    </location>
</feature>
<dbReference type="InterPro" id="IPR050833">
    <property type="entry name" value="Poly_Biosynth_Transport"/>
</dbReference>
<keyword evidence="2" id="KW-1003">Cell membrane</keyword>
<dbReference type="GO" id="GO:0005886">
    <property type="term" value="C:plasma membrane"/>
    <property type="evidence" value="ECO:0007669"/>
    <property type="project" value="UniProtKB-SubCell"/>
</dbReference>
<evidence type="ECO:0000256" key="3">
    <source>
        <dbReference type="ARBA" id="ARBA00022692"/>
    </source>
</evidence>
<keyword evidence="5 6" id="KW-0472">Membrane</keyword>
<feature type="transmembrane region" description="Helical" evidence="6">
    <location>
        <begin position="41"/>
        <end position="58"/>
    </location>
</feature>
<dbReference type="AlphaFoldDB" id="A0A5C5SF67"/>
<organism evidence="7 8">
    <name type="scientific">Streptococcus cuniculipharyngis</name>
    <dbReference type="NCBI Taxonomy" id="1562651"/>
    <lineage>
        <taxon>Bacteria</taxon>
        <taxon>Bacillati</taxon>
        <taxon>Bacillota</taxon>
        <taxon>Bacilli</taxon>
        <taxon>Lactobacillales</taxon>
        <taxon>Streptococcaceae</taxon>
        <taxon>Streptococcus</taxon>
    </lineage>
</organism>
<protein>
    <submittedName>
        <fullName evidence="7">Lipopolysaccharide biosynthesis protein</fullName>
    </submittedName>
</protein>
<feature type="transmembrane region" description="Helical" evidence="6">
    <location>
        <begin position="247"/>
        <end position="269"/>
    </location>
</feature>
<evidence type="ECO:0000256" key="2">
    <source>
        <dbReference type="ARBA" id="ARBA00022475"/>
    </source>
</evidence>
<feature type="transmembrane region" description="Helical" evidence="6">
    <location>
        <begin position="331"/>
        <end position="348"/>
    </location>
</feature>
<dbReference type="EMBL" id="VOHL01000001">
    <property type="protein sequence ID" value="TWS98952.1"/>
    <property type="molecule type" value="Genomic_DNA"/>
</dbReference>
<evidence type="ECO:0000256" key="1">
    <source>
        <dbReference type="ARBA" id="ARBA00004651"/>
    </source>
</evidence>
<feature type="transmembrane region" description="Helical" evidence="6">
    <location>
        <begin position="392"/>
        <end position="410"/>
    </location>
</feature>
<dbReference type="RefSeq" id="WP_146566029.1">
    <property type="nucleotide sequence ID" value="NZ_VOHL01000001.1"/>
</dbReference>
<evidence type="ECO:0000313" key="8">
    <source>
        <dbReference type="Proteomes" id="UP000317430"/>
    </source>
</evidence>
<keyword evidence="3 6" id="KW-0812">Transmembrane</keyword>
<dbReference type="PANTHER" id="PTHR30250">
    <property type="entry name" value="PST FAMILY PREDICTED COLANIC ACID TRANSPORTER"/>
    <property type="match status" value="1"/>
</dbReference>
<comment type="caution">
    <text evidence="7">The sequence shown here is derived from an EMBL/GenBank/DDBJ whole genome shotgun (WGS) entry which is preliminary data.</text>
</comment>
<dbReference type="OrthoDB" id="3246647at2"/>
<name>A0A5C5SF67_9STRE</name>
<dbReference type="Proteomes" id="UP000317430">
    <property type="component" value="Unassembled WGS sequence"/>
</dbReference>
<feature type="transmembrane region" description="Helical" evidence="6">
    <location>
        <begin position="290"/>
        <end position="311"/>
    </location>
</feature>
<comment type="subcellular location">
    <subcellularLocation>
        <location evidence="1">Cell membrane</location>
        <topology evidence="1">Multi-pass membrane protein</topology>
    </subcellularLocation>
</comment>
<feature type="transmembrane region" description="Helical" evidence="6">
    <location>
        <begin position="141"/>
        <end position="159"/>
    </location>
</feature>